<dbReference type="InterPro" id="IPR006531">
    <property type="entry name" value="Gp5/Vgr_OB"/>
</dbReference>
<evidence type="ECO:0000259" key="3">
    <source>
        <dbReference type="Pfam" id="PF04717"/>
    </source>
</evidence>
<dbReference type="InterPro" id="IPR017847">
    <property type="entry name" value="T6SS_RhsGE_Vgr_subset"/>
</dbReference>
<evidence type="ECO:0000313" key="6">
    <source>
        <dbReference type="EMBL" id="MEC5386375.1"/>
    </source>
</evidence>
<sequence>MDMQTLAQEVLNAIRSGHNDATRLIRLHTDSALDQLLVERLDGVEQIGPAAPSAEQCAAGFRFTLSVLCTNASLEAKDWLGKTILIELLTQQSRIALRPFHGHITAFETLTADGGFGYYKLTVEPWLAFLDHRADSFVFHDMTVPEIIDSVFADYSGTGTLVPAWRWALSEDVTYAKRSITTQYRESDLAFIERLFAEEGLYYWFEHDAGGAADSNVGASLQDSKHTLVITDNTDAFTDNEQTRIRFHRASSTEQSDTIQHLASSRALATHSVEIASWDYRSLDTRTSSLSAEADEAATDMPLSRFDAPDAYLWPDRETGERYAARQIEALDAQRQLLTGSGTVRTLSPGTRFVLDDHFDSAFEMLSPATDDAEATNRYAVLRVSHHARNNLSPSLGQGLAAKALDLLGRIAKNKKDKPAKNQKEDPLYTNTFTLLPATLPYRPITQNDSGIVLRPRPIVSGTQTAIVVGAASEPVHTDRDGRIKIQFHWQRGANSHSRLAHPSGDENATADQAAWAWVRVMTQWAGASWGSSFIPRVGQEVLVDFIEGNIDRPVVIGTAYNGQGAQDAQNNQTGTGAGATTGNAPSWFAGGDAGKDGATESGNTGPKHAHRATLAGIKTQALTQSQQGAGGFNHLAFDLTPNEPRTQLATTQFASSLTLGANRHQNDNQRTAYRGHGAELVTAQSGAIRAGSGLLISTTAQANASGALLDSPIASTQLDTAQSLVKSLAESAQKQKADIKGEPASEKLAAAAGLAKSQKILEATETGSSAGTNVNGGTGSVPAWSEPMIVAESPAGIAALTPKGAVLVAGNTLTLAATDIHIASQGKQAWVAKDGIALYTYGKQSDGARPIKDLGLKLHAAKGKVSVQAQTDKADFNADKAVTITSTTADVLLQGKDKLMLSAGGAAIEISAGNITLTAPGVVDLKAGQRNFTSAKSSRNSMSLPVPSELLLQPVEAPHSLRFAALGADDLLALGWAGSPFAIVDDEGETLAQGVVAEDGRLPRITTASATEVKLRLGDTQGAQLLPIPRSTESTNVAFTAEAESDDLTDSHPQTFDEEISQTSSNVTSSRYYQEVVSATTHHSSEFLTVSQIRELLDKADN</sequence>
<name>A0ABU6K574_9RHOO</name>
<evidence type="ECO:0000259" key="5">
    <source>
        <dbReference type="Pfam" id="PF13296"/>
    </source>
</evidence>
<evidence type="ECO:0000256" key="2">
    <source>
        <dbReference type="SAM" id="MobiDB-lite"/>
    </source>
</evidence>
<dbReference type="SUPFAM" id="SSF69255">
    <property type="entry name" value="gp5 N-terminal domain-like"/>
    <property type="match status" value="1"/>
</dbReference>
<keyword evidence="7" id="KW-1185">Reference proteome</keyword>
<dbReference type="InterPro" id="IPR018769">
    <property type="entry name" value="VgrG2_DUF2345"/>
</dbReference>
<evidence type="ECO:0000259" key="4">
    <source>
        <dbReference type="Pfam" id="PF10106"/>
    </source>
</evidence>
<dbReference type="Gene3D" id="3.55.50.10">
    <property type="entry name" value="Baseplate protein-like domains"/>
    <property type="match status" value="1"/>
</dbReference>
<protein>
    <submittedName>
        <fullName evidence="6">Type VI secretion system tip protein TssI/VgrG</fullName>
    </submittedName>
</protein>
<dbReference type="Proteomes" id="UP001331561">
    <property type="component" value="Unassembled WGS sequence"/>
</dbReference>
<dbReference type="Gene3D" id="4.10.220.110">
    <property type="match status" value="1"/>
</dbReference>
<comment type="similarity">
    <text evidence="1">Belongs to the VgrG protein family.</text>
</comment>
<feature type="compositionally biased region" description="Low complexity" evidence="2">
    <location>
        <begin position="567"/>
        <end position="585"/>
    </location>
</feature>
<feature type="region of interest" description="Disordered" evidence="2">
    <location>
        <begin position="1044"/>
        <end position="1065"/>
    </location>
</feature>
<proteinExistence type="inferred from homology"/>
<accession>A0ABU6K574</accession>
<feature type="domain" description="Putative type VI secretion system Rhs element associated Vgr" evidence="5">
    <location>
        <begin position="630"/>
        <end position="733"/>
    </location>
</feature>
<dbReference type="Pfam" id="PF05954">
    <property type="entry name" value="Phage_GPD"/>
    <property type="match status" value="1"/>
</dbReference>
<dbReference type="Gene3D" id="2.40.50.230">
    <property type="entry name" value="Gp5 N-terminal domain"/>
    <property type="match status" value="1"/>
</dbReference>
<dbReference type="EMBL" id="JAYXHS010000002">
    <property type="protein sequence ID" value="MEC5386375.1"/>
    <property type="molecule type" value="Genomic_DNA"/>
</dbReference>
<dbReference type="Gene3D" id="2.30.110.50">
    <property type="match status" value="1"/>
</dbReference>
<dbReference type="SUPFAM" id="SSF69279">
    <property type="entry name" value="Phage tail proteins"/>
    <property type="match status" value="2"/>
</dbReference>
<organism evidence="6 7">
    <name type="scientific">Uliginosibacterium silvisoli</name>
    <dbReference type="NCBI Taxonomy" id="3114758"/>
    <lineage>
        <taxon>Bacteria</taxon>
        <taxon>Pseudomonadati</taxon>
        <taxon>Pseudomonadota</taxon>
        <taxon>Betaproteobacteria</taxon>
        <taxon>Rhodocyclales</taxon>
        <taxon>Zoogloeaceae</taxon>
        <taxon>Uliginosibacterium</taxon>
    </lineage>
</organism>
<dbReference type="Pfam" id="PF04717">
    <property type="entry name" value="Phage_base_V"/>
    <property type="match status" value="1"/>
</dbReference>
<dbReference type="InterPro" id="IPR037026">
    <property type="entry name" value="Vgr_OB-fold_dom_sf"/>
</dbReference>
<reference evidence="6 7" key="1">
    <citation type="submission" date="2024-01" db="EMBL/GenBank/DDBJ databases">
        <title>Uliginosibacterium soil sp. nov.</title>
        <authorList>
            <person name="Lv Y."/>
        </authorList>
    </citation>
    <scope>NUCLEOTIDE SEQUENCE [LARGE SCALE GENOMIC DNA]</scope>
    <source>
        <strain evidence="6 7">H3</strain>
    </source>
</reference>
<gene>
    <name evidence="6" type="primary">tssI</name>
    <name evidence="6" type="ORF">VVD49_11620</name>
</gene>
<evidence type="ECO:0000313" key="7">
    <source>
        <dbReference type="Proteomes" id="UP001331561"/>
    </source>
</evidence>
<dbReference type="Pfam" id="PF10106">
    <property type="entry name" value="DUF2345"/>
    <property type="match status" value="1"/>
</dbReference>
<feature type="domain" description="DUF2345" evidence="4">
    <location>
        <begin position="778"/>
        <end position="936"/>
    </location>
</feature>
<dbReference type="InterPro" id="IPR028244">
    <property type="entry name" value="T6SS_Rhs_Vgr_dom"/>
</dbReference>
<dbReference type="NCBIfam" id="TIGR03361">
    <property type="entry name" value="VI_Rhs_Vgr"/>
    <property type="match status" value="1"/>
</dbReference>
<dbReference type="Pfam" id="PF13296">
    <property type="entry name" value="T6SS_Vgr"/>
    <property type="match status" value="1"/>
</dbReference>
<comment type="caution">
    <text evidence="6">The sequence shown here is derived from an EMBL/GenBank/DDBJ whole genome shotgun (WGS) entry which is preliminary data.</text>
</comment>
<dbReference type="NCBIfam" id="TIGR01646">
    <property type="entry name" value="vgr_GE"/>
    <property type="match status" value="1"/>
</dbReference>
<dbReference type="InterPro" id="IPR006533">
    <property type="entry name" value="T6SS_Vgr_RhsGE"/>
</dbReference>
<dbReference type="RefSeq" id="WP_327599342.1">
    <property type="nucleotide sequence ID" value="NZ_JAYXHS010000002.1"/>
</dbReference>
<feature type="domain" description="Gp5/Type VI secretion system Vgr protein OB-fold" evidence="3">
    <location>
        <begin position="512"/>
        <end position="561"/>
    </location>
</feature>
<feature type="region of interest" description="Disordered" evidence="2">
    <location>
        <begin position="567"/>
        <end position="611"/>
    </location>
</feature>
<evidence type="ECO:0000256" key="1">
    <source>
        <dbReference type="ARBA" id="ARBA00005558"/>
    </source>
</evidence>